<dbReference type="AlphaFoldDB" id="A0A9E7TI03"/>
<proteinExistence type="predicted"/>
<dbReference type="KEGG" id="mend:L6E24_09805"/>
<organism evidence="1 2">
    <name type="scientific">Methanoplanus endosymbiosus</name>
    <dbReference type="NCBI Taxonomy" id="33865"/>
    <lineage>
        <taxon>Archaea</taxon>
        <taxon>Methanobacteriati</taxon>
        <taxon>Methanobacteriota</taxon>
        <taxon>Stenosarchaea group</taxon>
        <taxon>Methanomicrobia</taxon>
        <taxon>Methanomicrobiales</taxon>
        <taxon>Methanomicrobiaceae</taxon>
        <taxon>Methanoplanus</taxon>
    </lineage>
</organism>
<keyword evidence="2" id="KW-1185">Reference proteome</keyword>
<name>A0A9E7TI03_9EURY</name>
<evidence type="ECO:0008006" key="3">
    <source>
        <dbReference type="Google" id="ProtNLM"/>
    </source>
</evidence>
<sequence length="229" mass="27296">MSLKFVYGELDAVYDTFRSFERYSENYELYYQTVRTTWNYTQERPYKGDTLQESRRLYIHYFYNIDLAAEDEKNFDRKLIALKKELESGERVPGHAKLYKQYFITKTTPKRGTKAQIIDENVIKAKRYFGFFALITNEKMDAVTALELYRNKDVVEKAFGNLKERLNMRRKLVSSEQSLDGKLFVQFVALIYLSYLKKQMQDQCYWATNFLTMDMMPTGKLLYQPSQSL</sequence>
<reference evidence="1" key="1">
    <citation type="submission" date="2022-04" db="EMBL/GenBank/DDBJ databases">
        <title>Complete genome of Methanoplanus endosymbiosus DSM 3599.</title>
        <authorList>
            <person name="Chen S.-C."/>
            <person name="You Y.-T."/>
            <person name="Zhou Y.-Z."/>
            <person name="Lai M.-C."/>
        </authorList>
    </citation>
    <scope>NUCLEOTIDE SEQUENCE</scope>
    <source>
        <strain evidence="1">DSM 3599</strain>
    </source>
</reference>
<evidence type="ECO:0000313" key="1">
    <source>
        <dbReference type="EMBL" id="UUX91663.1"/>
    </source>
</evidence>
<dbReference type="PANTHER" id="PTHR34614">
    <property type="match status" value="1"/>
</dbReference>
<protein>
    <recommendedName>
        <fullName evidence="3">Transposase</fullName>
    </recommendedName>
</protein>
<dbReference type="PANTHER" id="PTHR34614:SF2">
    <property type="entry name" value="TRANSPOSASE IS4-LIKE DOMAIN-CONTAINING PROTEIN"/>
    <property type="match status" value="1"/>
</dbReference>
<accession>A0A9E7TI03</accession>
<dbReference type="EMBL" id="CP096115">
    <property type="protein sequence ID" value="UUX91663.1"/>
    <property type="molecule type" value="Genomic_DNA"/>
</dbReference>
<gene>
    <name evidence="1" type="ORF">L6E24_09805</name>
</gene>
<dbReference type="Proteomes" id="UP001060368">
    <property type="component" value="Chromosome"/>
</dbReference>
<evidence type="ECO:0000313" key="2">
    <source>
        <dbReference type="Proteomes" id="UP001060368"/>
    </source>
</evidence>